<feature type="domain" description="Aminoacyl-transfer RNA synthetases class-II family profile" evidence="15">
    <location>
        <begin position="172"/>
        <end position="410"/>
    </location>
</feature>
<comment type="caution">
    <text evidence="16">The sequence shown here is derived from an EMBL/GenBank/DDBJ whole genome shotgun (WGS) entry which is preliminary data.</text>
</comment>
<comment type="subunit">
    <text evidence="12">Homodimer. The tRNA molecule binds across the dimer.</text>
</comment>
<dbReference type="InterPro" id="IPR033729">
    <property type="entry name" value="SerRS_core"/>
</dbReference>
<dbReference type="InterPro" id="IPR042103">
    <property type="entry name" value="SerRS_1_N_sf"/>
</dbReference>
<evidence type="ECO:0000256" key="8">
    <source>
        <dbReference type="ARBA" id="ARBA00022917"/>
    </source>
</evidence>
<feature type="binding site" evidence="13">
    <location>
        <position position="383"/>
    </location>
    <ligand>
        <name>L-serine</name>
        <dbReference type="ChEBI" id="CHEBI:33384"/>
    </ligand>
</feature>
<dbReference type="HAMAP" id="MF_00176">
    <property type="entry name" value="Ser_tRNA_synth_type1"/>
    <property type="match status" value="1"/>
</dbReference>
<reference evidence="16 17" key="1">
    <citation type="submission" date="2014-04" db="EMBL/GenBank/DDBJ databases">
        <title>Draft genome sequence of Bacillus azotoformans MEV2011, a (co-) denitrifying strain unable to grow in the presence of oxygen.</title>
        <authorList>
            <person name="Nielsen M."/>
            <person name="Schreiber L."/>
            <person name="Finster K."/>
            <person name="Schramm A."/>
        </authorList>
    </citation>
    <scope>NUCLEOTIDE SEQUENCE [LARGE SCALE GENOMIC DNA]</scope>
    <source>
        <strain evidence="16 17">MEV2011</strain>
    </source>
</reference>
<dbReference type="PATRIC" id="fig|1348973.3.peg.2667"/>
<dbReference type="InterPro" id="IPR015866">
    <property type="entry name" value="Ser-tRNA-synth_1_N"/>
</dbReference>
<dbReference type="InterPro" id="IPR002317">
    <property type="entry name" value="Ser-tRNA-ligase_type_1"/>
</dbReference>
<organism evidence="16 17">
    <name type="scientific">Schinkia azotoformans MEV2011</name>
    <dbReference type="NCBI Taxonomy" id="1348973"/>
    <lineage>
        <taxon>Bacteria</taxon>
        <taxon>Bacillati</taxon>
        <taxon>Bacillota</taxon>
        <taxon>Bacilli</taxon>
        <taxon>Bacillales</taxon>
        <taxon>Bacillaceae</taxon>
        <taxon>Calidifontibacillus/Schinkia group</taxon>
        <taxon>Schinkia</taxon>
    </lineage>
</organism>
<dbReference type="SUPFAM" id="SSF46589">
    <property type="entry name" value="tRNA-binding arm"/>
    <property type="match status" value="1"/>
</dbReference>
<evidence type="ECO:0000256" key="6">
    <source>
        <dbReference type="ARBA" id="ARBA00022741"/>
    </source>
</evidence>
<dbReference type="GO" id="GO:0006434">
    <property type="term" value="P:seryl-tRNA aminoacylation"/>
    <property type="evidence" value="ECO:0007669"/>
    <property type="project" value="UniProtKB-UniRule"/>
</dbReference>
<evidence type="ECO:0000256" key="13">
    <source>
        <dbReference type="PIRSR" id="PIRSR001529-1"/>
    </source>
</evidence>
<dbReference type="CDD" id="cd00770">
    <property type="entry name" value="SerRS_core"/>
    <property type="match status" value="1"/>
</dbReference>
<dbReference type="UniPathway" id="UPA00906">
    <property type="reaction ID" value="UER00895"/>
</dbReference>
<dbReference type="PANTHER" id="PTHR43697">
    <property type="entry name" value="SERYL-TRNA SYNTHETASE"/>
    <property type="match status" value="1"/>
</dbReference>
<keyword evidence="5 12" id="KW-0436">Ligase</keyword>
<proteinExistence type="inferred from homology"/>
<evidence type="ECO:0000256" key="3">
    <source>
        <dbReference type="ARBA" id="ARBA00010728"/>
    </source>
</evidence>
<dbReference type="Pfam" id="PF00587">
    <property type="entry name" value="tRNA-synt_2b"/>
    <property type="match status" value="1"/>
</dbReference>
<keyword evidence="7 12" id="KW-0067">ATP-binding</keyword>
<dbReference type="NCBIfam" id="TIGR00414">
    <property type="entry name" value="serS"/>
    <property type="match status" value="1"/>
</dbReference>
<dbReference type="InterPro" id="IPR010978">
    <property type="entry name" value="tRNA-bd_arm"/>
</dbReference>
<comment type="catalytic activity">
    <reaction evidence="10 12">
        <text>tRNA(Sec) + L-serine + ATP = L-seryl-tRNA(Sec) + AMP + diphosphate + H(+)</text>
        <dbReference type="Rhea" id="RHEA:42580"/>
        <dbReference type="Rhea" id="RHEA-COMP:9742"/>
        <dbReference type="Rhea" id="RHEA-COMP:10128"/>
        <dbReference type="ChEBI" id="CHEBI:15378"/>
        <dbReference type="ChEBI" id="CHEBI:30616"/>
        <dbReference type="ChEBI" id="CHEBI:33019"/>
        <dbReference type="ChEBI" id="CHEBI:33384"/>
        <dbReference type="ChEBI" id="CHEBI:78442"/>
        <dbReference type="ChEBI" id="CHEBI:78533"/>
        <dbReference type="ChEBI" id="CHEBI:456215"/>
        <dbReference type="EC" id="6.1.1.11"/>
    </reaction>
</comment>
<keyword evidence="4 12" id="KW-0963">Cytoplasm</keyword>
<dbReference type="EMBL" id="JJRY01000010">
    <property type="protein sequence ID" value="KEF38002.1"/>
    <property type="molecule type" value="Genomic_DNA"/>
</dbReference>
<evidence type="ECO:0000256" key="11">
    <source>
        <dbReference type="ARBA" id="ARBA00048823"/>
    </source>
</evidence>
<comment type="subcellular location">
    <subcellularLocation>
        <location evidence="1 12">Cytoplasm</location>
    </subcellularLocation>
</comment>
<dbReference type="AlphaFoldDB" id="A0A072NL62"/>
<protein>
    <recommendedName>
        <fullName evidence="12">Serine--tRNA ligase</fullName>
        <ecNumber evidence="12">6.1.1.11</ecNumber>
    </recommendedName>
    <alternativeName>
        <fullName evidence="12">Seryl-tRNA synthetase</fullName>
        <shortName evidence="12">SerRS</shortName>
    </alternativeName>
    <alternativeName>
        <fullName evidence="12">Seryl-tRNA(Ser/Sec) synthetase</fullName>
    </alternativeName>
</protein>
<dbReference type="InterPro" id="IPR006195">
    <property type="entry name" value="aa-tRNA-synth_II"/>
</dbReference>
<evidence type="ECO:0000313" key="17">
    <source>
        <dbReference type="Proteomes" id="UP000027936"/>
    </source>
</evidence>
<feature type="binding site" evidence="13">
    <location>
        <position position="231"/>
    </location>
    <ligand>
        <name>L-serine</name>
        <dbReference type="ChEBI" id="CHEBI:33384"/>
    </ligand>
</feature>
<dbReference type="PIRSF" id="PIRSF001529">
    <property type="entry name" value="Ser-tRNA-synth_IIa"/>
    <property type="match status" value="1"/>
</dbReference>
<dbReference type="PANTHER" id="PTHR43697:SF1">
    <property type="entry name" value="SERINE--TRNA LIGASE"/>
    <property type="match status" value="1"/>
</dbReference>
<gene>
    <name evidence="12" type="primary">serS</name>
    <name evidence="16" type="ORF">M670_02760</name>
</gene>
<comment type="function">
    <text evidence="12">Catalyzes the attachment of serine to tRNA(Ser). Is also able to aminoacylate tRNA(Sec) with serine, to form the misacylated tRNA L-seryl-tRNA(Sec), which will be further converted into selenocysteinyl-tRNA(Sec).</text>
</comment>
<feature type="binding site" evidence="13">
    <location>
        <position position="262"/>
    </location>
    <ligand>
        <name>L-serine</name>
        <dbReference type="ChEBI" id="CHEBI:33384"/>
    </ligand>
</feature>
<evidence type="ECO:0000313" key="16">
    <source>
        <dbReference type="EMBL" id="KEF38002.1"/>
    </source>
</evidence>
<feature type="binding site" evidence="12">
    <location>
        <begin position="231"/>
        <end position="233"/>
    </location>
    <ligand>
        <name>L-serine</name>
        <dbReference type="ChEBI" id="CHEBI:33384"/>
    </ligand>
</feature>
<evidence type="ECO:0000256" key="9">
    <source>
        <dbReference type="ARBA" id="ARBA00023146"/>
    </source>
</evidence>
<feature type="binding site" evidence="12 13">
    <location>
        <position position="285"/>
    </location>
    <ligand>
        <name>L-serine</name>
        <dbReference type="ChEBI" id="CHEBI:33384"/>
    </ligand>
</feature>
<accession>A0A072NL62</accession>
<evidence type="ECO:0000256" key="12">
    <source>
        <dbReference type="HAMAP-Rule" id="MF_00176"/>
    </source>
</evidence>
<dbReference type="OrthoDB" id="9804647at2"/>
<dbReference type="Gene3D" id="3.30.930.10">
    <property type="entry name" value="Bira Bifunctional Protein, Domain 2"/>
    <property type="match status" value="1"/>
</dbReference>
<comment type="pathway">
    <text evidence="2 12">Aminoacyl-tRNA biosynthesis; selenocysteinyl-tRNA(Sec) biosynthesis; L-seryl-tRNA(Sec) from L-serine and tRNA(Sec): step 1/1.</text>
</comment>
<comment type="domain">
    <text evidence="12">Consists of two distinct domains, a catalytic core and a N-terminal extension that is involved in tRNA binding.</text>
</comment>
<dbReference type="RefSeq" id="WP_035196144.1">
    <property type="nucleotide sequence ID" value="NZ_JJRY01000010.1"/>
</dbReference>
<dbReference type="GO" id="GO:0005737">
    <property type="term" value="C:cytoplasm"/>
    <property type="evidence" value="ECO:0007669"/>
    <property type="project" value="UniProtKB-SubCell"/>
</dbReference>
<evidence type="ECO:0000256" key="4">
    <source>
        <dbReference type="ARBA" id="ARBA00022490"/>
    </source>
</evidence>
<evidence type="ECO:0000256" key="1">
    <source>
        <dbReference type="ARBA" id="ARBA00004496"/>
    </source>
</evidence>
<keyword evidence="8 12" id="KW-0648">Protein biosynthesis</keyword>
<evidence type="ECO:0000256" key="14">
    <source>
        <dbReference type="PIRSR" id="PIRSR001529-2"/>
    </source>
</evidence>
<comment type="caution">
    <text evidence="12">Lacks conserved residue(s) required for the propagation of feature annotation.</text>
</comment>
<dbReference type="PROSITE" id="PS50862">
    <property type="entry name" value="AA_TRNA_LIGASE_II"/>
    <property type="match status" value="1"/>
</dbReference>
<comment type="catalytic activity">
    <reaction evidence="11 12">
        <text>tRNA(Ser) + L-serine + ATP = L-seryl-tRNA(Ser) + AMP + diphosphate + H(+)</text>
        <dbReference type="Rhea" id="RHEA:12292"/>
        <dbReference type="Rhea" id="RHEA-COMP:9669"/>
        <dbReference type="Rhea" id="RHEA-COMP:9703"/>
        <dbReference type="ChEBI" id="CHEBI:15378"/>
        <dbReference type="ChEBI" id="CHEBI:30616"/>
        <dbReference type="ChEBI" id="CHEBI:33019"/>
        <dbReference type="ChEBI" id="CHEBI:33384"/>
        <dbReference type="ChEBI" id="CHEBI:78442"/>
        <dbReference type="ChEBI" id="CHEBI:78533"/>
        <dbReference type="ChEBI" id="CHEBI:456215"/>
        <dbReference type="EC" id="6.1.1.11"/>
    </reaction>
</comment>
<evidence type="ECO:0000256" key="5">
    <source>
        <dbReference type="ARBA" id="ARBA00022598"/>
    </source>
</evidence>
<feature type="binding site" evidence="12">
    <location>
        <position position="385"/>
    </location>
    <ligand>
        <name>L-serine</name>
        <dbReference type="ChEBI" id="CHEBI:33384"/>
    </ligand>
</feature>
<dbReference type="PRINTS" id="PR00981">
    <property type="entry name" value="TRNASYNTHSER"/>
</dbReference>
<evidence type="ECO:0000256" key="2">
    <source>
        <dbReference type="ARBA" id="ARBA00005045"/>
    </source>
</evidence>
<name>A0A072NL62_SCHAZ</name>
<dbReference type="EC" id="6.1.1.11" evidence="12"/>
<dbReference type="GO" id="GO:0004828">
    <property type="term" value="F:serine-tRNA ligase activity"/>
    <property type="evidence" value="ECO:0007669"/>
    <property type="project" value="UniProtKB-UniRule"/>
</dbReference>
<dbReference type="Gene3D" id="1.10.287.40">
    <property type="entry name" value="Serine-tRNA synthetase, tRNA binding domain"/>
    <property type="match status" value="1"/>
</dbReference>
<dbReference type="GO" id="GO:0016740">
    <property type="term" value="F:transferase activity"/>
    <property type="evidence" value="ECO:0007669"/>
    <property type="project" value="UniProtKB-ARBA"/>
</dbReference>
<comment type="similarity">
    <text evidence="3 12">Belongs to the class-II aminoacyl-tRNA synthetase family. Type-1 seryl-tRNA synthetase subfamily.</text>
</comment>
<dbReference type="Proteomes" id="UP000027936">
    <property type="component" value="Unassembled WGS sequence"/>
</dbReference>
<dbReference type="SUPFAM" id="SSF55681">
    <property type="entry name" value="Class II aaRS and biotin synthetases"/>
    <property type="match status" value="1"/>
</dbReference>
<sequence length="428" mass="48919">MLDVKFLRENFDEIKERLQCRGEDLGDFDRFGELDARRRELIAEGEVLKSKRNEVSKQVSVLKREKQDADHLIVEMREVGDRIKVLDDELRTVEDDLQLLLLSIPNVPHETVPVGESEDDNVVVRKWGDIRQFSFEAKPHWDVADTLGILDFERAGKVTGSRFVFYKGLGARLERALISFMMDYHSDNHGYEEVIPPYMVNRDSMIGTGQLPKFEEDAFKIDGMDYFLIPTAEVPVTNMHRDEILDGAELPIAYCGYSACFRSEAGSAGRDTRGLIRQHQFNKVELVRFVKPEDSYDELEKLTGHAEKILQLLGLPYRVMSMCTADLGFTAAKKYDIEVWLPSYDTYREISSCSNFEAFQARRANIRFRREPGAKPEHVHTLNGSGLAIGRTVSAILENYQQEDGSVVIPEVLRPYMGNVEVIKPKSK</sequence>
<feature type="binding site" evidence="12 14">
    <location>
        <begin position="349"/>
        <end position="352"/>
    </location>
    <ligand>
        <name>ATP</name>
        <dbReference type="ChEBI" id="CHEBI:30616"/>
    </ligand>
</feature>
<keyword evidence="6 12" id="KW-0547">Nucleotide-binding</keyword>
<dbReference type="InterPro" id="IPR045864">
    <property type="entry name" value="aa-tRNA-synth_II/BPL/LPL"/>
</dbReference>
<dbReference type="InterPro" id="IPR002314">
    <property type="entry name" value="aa-tRNA-synt_IIb"/>
</dbReference>
<dbReference type="Pfam" id="PF02403">
    <property type="entry name" value="Seryl_tRNA_N"/>
    <property type="match status" value="1"/>
</dbReference>
<keyword evidence="9 12" id="KW-0030">Aminoacyl-tRNA synthetase</keyword>
<evidence type="ECO:0000259" key="15">
    <source>
        <dbReference type="PROSITE" id="PS50862"/>
    </source>
</evidence>
<feature type="binding site" evidence="12 14">
    <location>
        <begin position="262"/>
        <end position="264"/>
    </location>
    <ligand>
        <name>ATP</name>
        <dbReference type="ChEBI" id="CHEBI:30616"/>
    </ligand>
</feature>
<dbReference type="GO" id="GO:0140096">
    <property type="term" value="F:catalytic activity, acting on a protein"/>
    <property type="evidence" value="ECO:0007669"/>
    <property type="project" value="UniProtKB-ARBA"/>
</dbReference>
<evidence type="ECO:0000256" key="7">
    <source>
        <dbReference type="ARBA" id="ARBA00022840"/>
    </source>
</evidence>
<evidence type="ECO:0000256" key="10">
    <source>
        <dbReference type="ARBA" id="ARBA00047929"/>
    </source>
</evidence>
<dbReference type="GO" id="GO:0005524">
    <property type="term" value="F:ATP binding"/>
    <property type="evidence" value="ECO:0007669"/>
    <property type="project" value="UniProtKB-UniRule"/>
</dbReference>
<dbReference type="GO" id="GO:0016260">
    <property type="term" value="P:selenocysteine biosynthetic process"/>
    <property type="evidence" value="ECO:0007669"/>
    <property type="project" value="UniProtKB-UniRule"/>
</dbReference>